<dbReference type="Pfam" id="PF00561">
    <property type="entry name" value="Abhydrolase_1"/>
    <property type="match status" value="1"/>
</dbReference>
<dbReference type="InterPro" id="IPR050266">
    <property type="entry name" value="AB_hydrolase_sf"/>
</dbReference>
<organism evidence="2 3">
    <name type="scientific">Oribacterium asaccharolyticum ACB7</name>
    <dbReference type="NCBI Taxonomy" id="796944"/>
    <lineage>
        <taxon>Bacteria</taxon>
        <taxon>Bacillati</taxon>
        <taxon>Bacillota</taxon>
        <taxon>Clostridia</taxon>
        <taxon>Lachnospirales</taxon>
        <taxon>Lachnospiraceae</taxon>
        <taxon>Oribacterium</taxon>
    </lineage>
</organism>
<comment type="caution">
    <text evidence="2">The sequence shown here is derived from an EMBL/GenBank/DDBJ whole genome shotgun (WGS) entry which is preliminary data.</text>
</comment>
<dbReference type="RefSeq" id="WP_009536797.1">
    <property type="nucleotide sequence ID" value="NZ_JH414504.1"/>
</dbReference>
<dbReference type="Proteomes" id="UP000003527">
    <property type="component" value="Unassembled WGS sequence"/>
</dbReference>
<dbReference type="InterPro" id="IPR000073">
    <property type="entry name" value="AB_hydrolase_1"/>
</dbReference>
<feature type="domain" description="AB hydrolase-1" evidence="1">
    <location>
        <begin position="21"/>
        <end position="144"/>
    </location>
</feature>
<keyword evidence="3" id="KW-1185">Reference proteome</keyword>
<dbReference type="EMBL" id="AFZD01000017">
    <property type="protein sequence ID" value="EHL11645.1"/>
    <property type="molecule type" value="Genomic_DNA"/>
</dbReference>
<gene>
    <name evidence="2" type="ORF">HMPREF9624_00978</name>
</gene>
<dbReference type="InterPro" id="IPR029058">
    <property type="entry name" value="AB_hydrolase_fold"/>
</dbReference>
<reference evidence="2 3" key="1">
    <citation type="submission" date="2011-08" db="EMBL/GenBank/DDBJ databases">
        <title>The Genome Sequence of Oribacterium sp. ACB7.</title>
        <authorList>
            <consortium name="The Broad Institute Genome Sequencing Platform"/>
            <person name="Earl A."/>
            <person name="Ward D."/>
            <person name="Feldgarden M."/>
            <person name="Gevers D."/>
            <person name="Sizova M."/>
            <person name="Hazen A."/>
            <person name="Epstein S."/>
            <person name="Young S.K."/>
            <person name="Zeng Q."/>
            <person name="Gargeya S."/>
            <person name="Fitzgerald M."/>
            <person name="Haas B."/>
            <person name="Abouelleil A."/>
            <person name="Alvarado L."/>
            <person name="Arachchi H.M."/>
            <person name="Berlin A."/>
            <person name="Brown A."/>
            <person name="Chapman S.B."/>
            <person name="Chen Z."/>
            <person name="Dunbar C."/>
            <person name="Freedman E."/>
            <person name="Gearin G."/>
            <person name="Gellesch M."/>
            <person name="Goldberg J."/>
            <person name="Griggs A."/>
            <person name="Gujja S."/>
            <person name="Heiman D."/>
            <person name="Howarth C."/>
            <person name="Larson L."/>
            <person name="Lui A."/>
            <person name="MacDonald P.J.P."/>
            <person name="Montmayeur A."/>
            <person name="Murphy C."/>
            <person name="Neiman D."/>
            <person name="Pearson M."/>
            <person name="Priest M."/>
            <person name="Roberts A."/>
            <person name="Saif S."/>
            <person name="Shea T."/>
            <person name="Shenoy N."/>
            <person name="Sisk P."/>
            <person name="Stolte C."/>
            <person name="Sykes S."/>
            <person name="Wortman J."/>
            <person name="Nusbaum C."/>
            <person name="Birren B."/>
        </authorList>
    </citation>
    <scope>NUCLEOTIDE SEQUENCE [LARGE SCALE GENOMIC DNA]</scope>
    <source>
        <strain evidence="2 3">ACB7</strain>
    </source>
</reference>
<name>G9WVP4_9FIRM</name>
<protein>
    <recommendedName>
        <fullName evidence="1">AB hydrolase-1 domain-containing protein</fullName>
    </recommendedName>
</protein>
<dbReference type="PATRIC" id="fig|796944.3.peg.1711"/>
<evidence type="ECO:0000313" key="3">
    <source>
        <dbReference type="Proteomes" id="UP000003527"/>
    </source>
</evidence>
<accession>G9WVP4</accession>
<dbReference type="AlphaFoldDB" id="G9WVP4"/>
<dbReference type="PANTHER" id="PTHR43798">
    <property type="entry name" value="MONOACYLGLYCEROL LIPASE"/>
    <property type="match status" value="1"/>
</dbReference>
<dbReference type="SUPFAM" id="SSF53474">
    <property type="entry name" value="alpha/beta-Hydrolases"/>
    <property type="match status" value="1"/>
</dbReference>
<dbReference type="HOGENOM" id="CLU_020336_50_5_9"/>
<sequence length="246" mass="27881">MEFYCKSGERIHVDILGEGFPIVFLHGNNLQSSYFAKQRVLEKSFKLLFVDSLGHGKSGELQGETSFAYLADSLEELLSSLSIEKCLLVGHSDGANLALEYAGRHGERVAGILANSGNITFSGLKFLPRYACYLEEWLYRFLGLFLPAFKRKSRVSPLLRENVDVPKEIFRKAPYPVVVLVGDRDMIKRKHSMAIAKLFPKGKFLERKGQGHNIPKKDSVYFNRLIEKMVQGIQLETPVSIVRRKN</sequence>
<evidence type="ECO:0000313" key="2">
    <source>
        <dbReference type="EMBL" id="EHL11645.1"/>
    </source>
</evidence>
<dbReference type="Gene3D" id="3.40.50.1820">
    <property type="entry name" value="alpha/beta hydrolase"/>
    <property type="match status" value="1"/>
</dbReference>
<evidence type="ECO:0000259" key="1">
    <source>
        <dbReference type="Pfam" id="PF00561"/>
    </source>
</evidence>
<proteinExistence type="predicted"/>